<keyword evidence="3" id="KW-0812">Transmembrane</keyword>
<dbReference type="InterPro" id="IPR036719">
    <property type="entry name" value="Neuro-gated_channel_TM_sf"/>
</dbReference>
<sequence>MSLDEEEQTVHISRRRLSELEIKANAATDFIQHFQNIDKELKKEKAKVKKFTKMLIDDQKVIEKLTSVRCISASDLSSLDTRSLIYRNSSLVTPQSIIETDGSSGSSFTFPISDPFLSPSPEPLSRRPPTQLSTTPSEYTTQSKTTTTVFNNHRETDSISNSGSISLPYKRSASMNVSITGPKANNVFADVVDDRGISEAVFLNLIKELKRTKHCLNQLMLEKGLTVEEFMKGKIDKATIEDMASSIEELKKENENYQNKISELNNSLAFYKKLVKDEREGLTMQFDSKRSNERTSKDKATDIQKHSEEVNDMRIENCQLKNQLMTLEEEKNMILDNYAKCIQTITELEHHLNEDQLKKQNEHLTKEAEKLQREIKNLQNDNEKLVSSTLYYTYNVIIPCIMLSILTLLGFWMRPDSGEKVTLGLTVLLAFSVFMLLIADNMPATSNFVPLIGIYLTTVMSLTSVSVILAVVTSNINQRGFREVDVPRWFRKCVIGLGRVMCFQMIHLTNETPEDIQMIPLHIKGYTHTMKNTFSNDSGCSLIEYENGDCHPNNQNQQNQQNLKMTATQCNTREGNWELEEILRRLKILIDKDDEKDRVDFYSKRWIEAAEVIDRFFFIIFIIGTTLSSVLLLVVMPLIKSVSIEGEISVL</sequence>
<feature type="compositionally biased region" description="Low complexity" evidence="2">
    <location>
        <begin position="134"/>
        <end position="143"/>
    </location>
</feature>
<keyword evidence="3" id="KW-0472">Membrane</keyword>
<evidence type="ECO:0000313" key="5">
    <source>
        <dbReference type="EMBL" id="VDI79980.1"/>
    </source>
</evidence>
<name>A0A8B6HJP9_MYTGA</name>
<dbReference type="SUPFAM" id="SSF90112">
    <property type="entry name" value="Neurotransmitter-gated ion-channel transmembrane pore"/>
    <property type="match status" value="1"/>
</dbReference>
<organism evidence="5 6">
    <name type="scientific">Mytilus galloprovincialis</name>
    <name type="common">Mediterranean mussel</name>
    <dbReference type="NCBI Taxonomy" id="29158"/>
    <lineage>
        <taxon>Eukaryota</taxon>
        <taxon>Metazoa</taxon>
        <taxon>Spiralia</taxon>
        <taxon>Lophotrochozoa</taxon>
        <taxon>Mollusca</taxon>
        <taxon>Bivalvia</taxon>
        <taxon>Autobranchia</taxon>
        <taxon>Pteriomorphia</taxon>
        <taxon>Mytilida</taxon>
        <taxon>Mytiloidea</taxon>
        <taxon>Mytilidae</taxon>
        <taxon>Mytilinae</taxon>
        <taxon>Mytilus</taxon>
    </lineage>
</organism>
<dbReference type="GO" id="GO:0016020">
    <property type="term" value="C:membrane"/>
    <property type="evidence" value="ECO:0007669"/>
    <property type="project" value="InterPro"/>
</dbReference>
<accession>A0A8B6HJP9</accession>
<dbReference type="AlphaFoldDB" id="A0A8B6HJP9"/>
<dbReference type="Pfam" id="PF02932">
    <property type="entry name" value="Neur_chan_memb"/>
    <property type="match status" value="1"/>
</dbReference>
<dbReference type="GO" id="GO:0005216">
    <property type="term" value="F:monoatomic ion channel activity"/>
    <property type="evidence" value="ECO:0007669"/>
    <property type="project" value="InterPro"/>
</dbReference>
<keyword evidence="1" id="KW-0175">Coiled coil</keyword>
<dbReference type="Gene3D" id="1.20.58.390">
    <property type="entry name" value="Neurotransmitter-gated ion-channel transmembrane domain"/>
    <property type="match status" value="1"/>
</dbReference>
<feature type="domain" description="Neurotransmitter-gated ion-channel transmembrane" evidence="4">
    <location>
        <begin position="396"/>
        <end position="631"/>
    </location>
</feature>
<dbReference type="PANTHER" id="PTHR18945">
    <property type="entry name" value="NEUROTRANSMITTER GATED ION CHANNEL"/>
    <property type="match status" value="1"/>
</dbReference>
<dbReference type="GO" id="GO:0004888">
    <property type="term" value="F:transmembrane signaling receptor activity"/>
    <property type="evidence" value="ECO:0007669"/>
    <property type="project" value="InterPro"/>
</dbReference>
<keyword evidence="3" id="KW-1133">Transmembrane helix</keyword>
<evidence type="ECO:0000256" key="1">
    <source>
        <dbReference type="SAM" id="Coils"/>
    </source>
</evidence>
<evidence type="ECO:0000313" key="6">
    <source>
        <dbReference type="Proteomes" id="UP000596742"/>
    </source>
</evidence>
<keyword evidence="6" id="KW-1185">Reference proteome</keyword>
<comment type="caution">
    <text evidence="5">The sequence shown here is derived from an EMBL/GenBank/DDBJ whole genome shotgun (WGS) entry which is preliminary data.</text>
</comment>
<feature type="transmembrane region" description="Helical" evidence="3">
    <location>
        <begin position="451"/>
        <end position="472"/>
    </location>
</feature>
<dbReference type="InterPro" id="IPR006201">
    <property type="entry name" value="Neur_channel"/>
</dbReference>
<feature type="transmembrane region" description="Helical" evidence="3">
    <location>
        <begin position="421"/>
        <end position="439"/>
    </location>
</feature>
<feature type="region of interest" description="Disordered" evidence="2">
    <location>
        <begin position="117"/>
        <end position="143"/>
    </location>
</feature>
<protein>
    <recommendedName>
        <fullName evidence="4">Neurotransmitter-gated ion-channel transmembrane domain-containing protein</fullName>
    </recommendedName>
</protein>
<gene>
    <name evidence="5" type="ORF">MGAL_10B075489</name>
</gene>
<proteinExistence type="predicted"/>
<dbReference type="InterPro" id="IPR038050">
    <property type="entry name" value="Neuro_actylchol_rec"/>
</dbReference>
<dbReference type="Proteomes" id="UP000596742">
    <property type="component" value="Unassembled WGS sequence"/>
</dbReference>
<evidence type="ECO:0000256" key="2">
    <source>
        <dbReference type="SAM" id="MobiDB-lite"/>
    </source>
</evidence>
<feature type="coiled-coil region" evidence="1">
    <location>
        <begin position="354"/>
        <end position="388"/>
    </location>
</feature>
<dbReference type="InterPro" id="IPR006029">
    <property type="entry name" value="Neurotrans-gated_channel_TM"/>
</dbReference>
<reference evidence="5" key="1">
    <citation type="submission" date="2018-11" db="EMBL/GenBank/DDBJ databases">
        <authorList>
            <person name="Alioto T."/>
            <person name="Alioto T."/>
        </authorList>
    </citation>
    <scope>NUCLEOTIDE SEQUENCE</scope>
</reference>
<dbReference type="OrthoDB" id="10426895at2759"/>
<feature type="coiled-coil region" evidence="1">
    <location>
        <begin position="240"/>
        <end position="274"/>
    </location>
</feature>
<dbReference type="FunFam" id="1.20.58.390:FF:000043">
    <property type="entry name" value="AcetylCholine Receptor"/>
    <property type="match status" value="1"/>
</dbReference>
<evidence type="ECO:0000256" key="3">
    <source>
        <dbReference type="SAM" id="Phobius"/>
    </source>
</evidence>
<evidence type="ECO:0000259" key="4">
    <source>
        <dbReference type="Pfam" id="PF02932"/>
    </source>
</evidence>
<feature type="transmembrane region" description="Helical" evidence="3">
    <location>
        <begin position="391"/>
        <end position="412"/>
    </location>
</feature>
<dbReference type="EMBL" id="UYJE01010126">
    <property type="protein sequence ID" value="VDI79980.1"/>
    <property type="molecule type" value="Genomic_DNA"/>
</dbReference>
<feature type="transmembrane region" description="Helical" evidence="3">
    <location>
        <begin position="616"/>
        <end position="639"/>
    </location>
</feature>
<dbReference type="CDD" id="cd19051">
    <property type="entry name" value="LGIC_TM_cation"/>
    <property type="match status" value="1"/>
</dbReference>